<dbReference type="Pfam" id="PF00172">
    <property type="entry name" value="Zn_clus"/>
    <property type="match status" value="1"/>
</dbReference>
<evidence type="ECO:0000313" key="10">
    <source>
        <dbReference type="Proteomes" id="UP001610335"/>
    </source>
</evidence>
<evidence type="ECO:0000256" key="7">
    <source>
        <dbReference type="ARBA" id="ARBA00023242"/>
    </source>
</evidence>
<comment type="subcellular location">
    <subcellularLocation>
        <location evidence="1">Nucleus</location>
    </subcellularLocation>
</comment>
<dbReference type="InterPro" id="IPR036864">
    <property type="entry name" value="Zn2-C6_fun-type_DNA-bd_sf"/>
</dbReference>
<evidence type="ECO:0000313" key="9">
    <source>
        <dbReference type="EMBL" id="KAL2818717.1"/>
    </source>
</evidence>
<keyword evidence="10" id="KW-1185">Reference proteome</keyword>
<dbReference type="PANTHER" id="PTHR31668">
    <property type="entry name" value="GLUCOSE TRANSPORT TRANSCRIPTION REGULATOR RGT1-RELATED-RELATED"/>
    <property type="match status" value="1"/>
</dbReference>
<keyword evidence="7" id="KW-0539">Nucleus</keyword>
<evidence type="ECO:0000256" key="3">
    <source>
        <dbReference type="ARBA" id="ARBA00022833"/>
    </source>
</evidence>
<gene>
    <name evidence="9" type="ORF">BDW59DRAFT_181849</name>
</gene>
<name>A0ABR4HTM3_9EURO</name>
<evidence type="ECO:0000256" key="6">
    <source>
        <dbReference type="ARBA" id="ARBA00023163"/>
    </source>
</evidence>
<reference evidence="9 10" key="1">
    <citation type="submission" date="2024-07" db="EMBL/GenBank/DDBJ databases">
        <title>Section-level genome sequencing and comparative genomics of Aspergillus sections Usti and Cavernicolus.</title>
        <authorList>
            <consortium name="Lawrence Berkeley National Laboratory"/>
            <person name="Nybo J.L."/>
            <person name="Vesth T.C."/>
            <person name="Theobald S."/>
            <person name="Frisvad J.C."/>
            <person name="Larsen T.O."/>
            <person name="Kjaerboelling I."/>
            <person name="Rothschild-Mancinelli K."/>
            <person name="Lyhne E.K."/>
            <person name="Kogle M.E."/>
            <person name="Barry K."/>
            <person name="Clum A."/>
            <person name="Na H."/>
            <person name="Ledsgaard L."/>
            <person name="Lin J."/>
            <person name="Lipzen A."/>
            <person name="Kuo A."/>
            <person name="Riley R."/>
            <person name="Mondo S."/>
            <person name="LaButti K."/>
            <person name="Haridas S."/>
            <person name="Pangalinan J."/>
            <person name="Salamov A.A."/>
            <person name="Simmons B.A."/>
            <person name="Magnuson J.K."/>
            <person name="Chen J."/>
            <person name="Drula E."/>
            <person name="Henrissat B."/>
            <person name="Wiebenga A."/>
            <person name="Lubbers R.J."/>
            <person name="Gomes A.C."/>
            <person name="Makela M.R."/>
            <person name="Stajich J."/>
            <person name="Grigoriev I.V."/>
            <person name="Mortensen U.H."/>
            <person name="De vries R.P."/>
            <person name="Baker S.E."/>
            <person name="Andersen M.R."/>
        </authorList>
    </citation>
    <scope>NUCLEOTIDE SEQUENCE [LARGE SCALE GENOMIC DNA]</scope>
    <source>
        <strain evidence="9 10">CBS 600.67</strain>
    </source>
</reference>
<dbReference type="CDD" id="cd12148">
    <property type="entry name" value="fungal_TF_MHR"/>
    <property type="match status" value="1"/>
</dbReference>
<dbReference type="PROSITE" id="PS00463">
    <property type="entry name" value="ZN2_CY6_FUNGAL_1"/>
    <property type="match status" value="1"/>
</dbReference>
<evidence type="ECO:0000256" key="5">
    <source>
        <dbReference type="ARBA" id="ARBA00023125"/>
    </source>
</evidence>
<dbReference type="Pfam" id="PF04082">
    <property type="entry name" value="Fungal_trans"/>
    <property type="match status" value="1"/>
</dbReference>
<feature type="domain" description="Zn(2)-C6 fungal-type" evidence="8">
    <location>
        <begin position="6"/>
        <end position="35"/>
    </location>
</feature>
<keyword evidence="6" id="KW-0804">Transcription</keyword>
<dbReference type="EMBL" id="JBFXLS010000082">
    <property type="protein sequence ID" value="KAL2818717.1"/>
    <property type="molecule type" value="Genomic_DNA"/>
</dbReference>
<keyword evidence="4" id="KW-0805">Transcription regulation</keyword>
<keyword evidence="2" id="KW-0479">Metal-binding</keyword>
<dbReference type="InterPro" id="IPR050797">
    <property type="entry name" value="Carb_Metab_Trans_Reg"/>
</dbReference>
<accession>A0ABR4HTM3</accession>
<dbReference type="Gene3D" id="4.10.240.10">
    <property type="entry name" value="Zn(2)-C6 fungal-type DNA-binding domain"/>
    <property type="match status" value="1"/>
</dbReference>
<dbReference type="SMART" id="SM00906">
    <property type="entry name" value="Fungal_trans"/>
    <property type="match status" value="1"/>
</dbReference>
<dbReference type="SUPFAM" id="SSF57701">
    <property type="entry name" value="Zn2/Cys6 DNA-binding domain"/>
    <property type="match status" value="1"/>
</dbReference>
<dbReference type="Proteomes" id="UP001610335">
    <property type="component" value="Unassembled WGS sequence"/>
</dbReference>
<evidence type="ECO:0000259" key="8">
    <source>
        <dbReference type="PROSITE" id="PS50048"/>
    </source>
</evidence>
<evidence type="ECO:0000256" key="2">
    <source>
        <dbReference type="ARBA" id="ARBA00022723"/>
    </source>
</evidence>
<evidence type="ECO:0000256" key="1">
    <source>
        <dbReference type="ARBA" id="ARBA00004123"/>
    </source>
</evidence>
<dbReference type="InterPro" id="IPR007219">
    <property type="entry name" value="XnlR_reg_dom"/>
</dbReference>
<organism evidence="9 10">
    <name type="scientific">Aspergillus cavernicola</name>
    <dbReference type="NCBI Taxonomy" id="176166"/>
    <lineage>
        <taxon>Eukaryota</taxon>
        <taxon>Fungi</taxon>
        <taxon>Dikarya</taxon>
        <taxon>Ascomycota</taxon>
        <taxon>Pezizomycotina</taxon>
        <taxon>Eurotiomycetes</taxon>
        <taxon>Eurotiomycetidae</taxon>
        <taxon>Eurotiales</taxon>
        <taxon>Aspergillaceae</taxon>
        <taxon>Aspergillus</taxon>
        <taxon>Aspergillus subgen. Nidulantes</taxon>
    </lineage>
</organism>
<dbReference type="PROSITE" id="PS50048">
    <property type="entry name" value="ZN2_CY6_FUNGAL_2"/>
    <property type="match status" value="1"/>
</dbReference>
<keyword evidence="5" id="KW-0238">DNA-binding</keyword>
<protein>
    <recommendedName>
        <fullName evidence="8">Zn(2)-C6 fungal-type domain-containing protein</fullName>
    </recommendedName>
</protein>
<sequence length="528" mass="59256">MARPRACDACSLRKIRCAGQLPCPTCIKAGFQCTFEKRPRKSGPKGPRGTTRARVNEQLQNLRSEQTVPKPPISSSPIPDEVTNWNNDGLFTSPLVAVAPSPAPWESAFTLSDVCAYLETYNQRMYPVWPVINVARLISALSADTNNCETCALAFAVCAGTGAQLQLNCDTRESTGIGLPNGMNPIPLADRFAAEAERCRSEYDYRESTTIEAILVPFFLHIYYGAKGKRQTSSFLLREAVTLCQLLDLDKEKTYQGLDPEEESYRRRTFWLLYVTERGHAMQHGTASCLAKSIGLPSSDDQNKPQVLRAFHSLVRLFASVEGVLVDSEVSAGRPNQKCSREMLVRLQHELRQRDQWPVEWNEAQRSDISVTQQWLRMLVWQLSLSNVSMSSEPGEDSMSFTYPAHVSRDALRSISTVSLDALVVHGPGMQVKICDITNTLLDVMTCVHSLPPDMFVQTRQILHELCCYLVKLNSNQGNLDSIRKRLIESNLLLEPVSELRAISEEFYDDYETTHHIDGNDNDEMLEA</sequence>
<comment type="caution">
    <text evidence="9">The sequence shown here is derived from an EMBL/GenBank/DDBJ whole genome shotgun (WGS) entry which is preliminary data.</text>
</comment>
<keyword evidence="3" id="KW-0862">Zinc</keyword>
<evidence type="ECO:0000256" key="4">
    <source>
        <dbReference type="ARBA" id="ARBA00023015"/>
    </source>
</evidence>
<dbReference type="SMART" id="SM00066">
    <property type="entry name" value="GAL4"/>
    <property type="match status" value="1"/>
</dbReference>
<dbReference type="CDD" id="cd00067">
    <property type="entry name" value="GAL4"/>
    <property type="match status" value="1"/>
</dbReference>
<dbReference type="InterPro" id="IPR001138">
    <property type="entry name" value="Zn2Cys6_DnaBD"/>
</dbReference>
<dbReference type="PANTHER" id="PTHR31668:SF18">
    <property type="entry name" value="MALTOSE FERMENTATION REGULATORY PROTEIN MAL13-RELATED"/>
    <property type="match status" value="1"/>
</dbReference>
<proteinExistence type="predicted"/>